<sequence length="489" mass="56106">MAPHGIRFKHSVITIFIFLALLWLQWHWRNRIIYRASYGLPPLRQMIPGQIVDTEAQIRLWRALEHLLTSNPPGIPRPAQSGSIPEIKYQVQEHAFQEMISMSDEQVASMKEGHGGFVKGLSVHQLHPVYNKRTRGIVCTAGGGYLPLVVITLRLLARLGSTLPMEVFLEAGAEYESHICEVILPILNARCVILGEILNAAPHPRQIGRFQLKIFSIMFSSFEEVLFLDADSLPIQDPLRLFESEPFKSKGLVLWPDFWYPTPSKYFFDIAGISQPSNALRQATESGQLLISKKTHWKTLLMAAYYNYWGPDHYYPLLAQGGAGEGDKETFIPAARVVSEPFYQVTEKVAAIGNGDPNTDAMLGNAMLQFDPIEDYRLTSKGIYRTTRPSAEHSPKPFFIHINLIKFNPKQIYDDKLIMRWPNGSYRRAWTKPEVVMDLLDIDAERMYFEEAKWAACNLMHRFRDWYGKDDICRKAKEHWEIMYSGERS</sequence>
<proteinExistence type="inferred from homology"/>
<keyword evidence="4" id="KW-0808">Transferase</keyword>
<evidence type="ECO:0000256" key="5">
    <source>
        <dbReference type="ARBA" id="ARBA00022692"/>
    </source>
</evidence>
<evidence type="ECO:0000256" key="3">
    <source>
        <dbReference type="ARBA" id="ARBA00009105"/>
    </source>
</evidence>
<keyword evidence="8" id="KW-0333">Golgi apparatus</keyword>
<name>A0A8H3IYN4_9LECA</name>
<dbReference type="InterPro" id="IPR029044">
    <property type="entry name" value="Nucleotide-diphossugar_trans"/>
</dbReference>
<evidence type="ECO:0000256" key="9">
    <source>
        <dbReference type="ARBA" id="ARBA00023136"/>
    </source>
</evidence>
<evidence type="ECO:0000256" key="8">
    <source>
        <dbReference type="ARBA" id="ARBA00023034"/>
    </source>
</evidence>
<keyword evidence="5 10" id="KW-0812">Transmembrane</keyword>
<gene>
    <name evidence="11" type="ORF">GOMPHAMPRED_007143</name>
</gene>
<dbReference type="EMBL" id="CAJPDQ010000052">
    <property type="protein sequence ID" value="CAF9933084.1"/>
    <property type="molecule type" value="Genomic_DNA"/>
</dbReference>
<evidence type="ECO:0000313" key="12">
    <source>
        <dbReference type="Proteomes" id="UP000664169"/>
    </source>
</evidence>
<keyword evidence="9 10" id="KW-0472">Membrane</keyword>
<dbReference type="InterPro" id="IPR022751">
    <property type="entry name" value="Alpha_mannosyltransferase"/>
</dbReference>
<keyword evidence="7 10" id="KW-1133">Transmembrane helix</keyword>
<dbReference type="GO" id="GO:0000026">
    <property type="term" value="F:alpha-1,2-mannosyltransferase activity"/>
    <property type="evidence" value="ECO:0007669"/>
    <property type="project" value="TreeGrafter"/>
</dbReference>
<comment type="similarity">
    <text evidence="3">Belongs to the MNN1/MNT family.</text>
</comment>
<feature type="transmembrane region" description="Helical" evidence="10">
    <location>
        <begin position="12"/>
        <end position="28"/>
    </location>
</feature>
<evidence type="ECO:0000256" key="4">
    <source>
        <dbReference type="ARBA" id="ARBA00022679"/>
    </source>
</evidence>
<evidence type="ECO:0008006" key="13">
    <source>
        <dbReference type="Google" id="ProtNLM"/>
    </source>
</evidence>
<dbReference type="GO" id="GO:0000139">
    <property type="term" value="C:Golgi membrane"/>
    <property type="evidence" value="ECO:0007669"/>
    <property type="project" value="UniProtKB-SubCell"/>
</dbReference>
<evidence type="ECO:0000256" key="10">
    <source>
        <dbReference type="SAM" id="Phobius"/>
    </source>
</evidence>
<evidence type="ECO:0000256" key="7">
    <source>
        <dbReference type="ARBA" id="ARBA00022989"/>
    </source>
</evidence>
<keyword evidence="6" id="KW-0735">Signal-anchor</keyword>
<dbReference type="Pfam" id="PF11051">
    <property type="entry name" value="Mannosyl_trans3"/>
    <property type="match status" value="2"/>
</dbReference>
<comment type="caution">
    <text evidence="11">The sequence shown here is derived from an EMBL/GenBank/DDBJ whole genome shotgun (WGS) entry which is preliminary data.</text>
</comment>
<evidence type="ECO:0000313" key="11">
    <source>
        <dbReference type="EMBL" id="CAF9933084.1"/>
    </source>
</evidence>
<dbReference type="GO" id="GO:0046354">
    <property type="term" value="P:mannan biosynthetic process"/>
    <property type="evidence" value="ECO:0007669"/>
    <property type="project" value="TreeGrafter"/>
</dbReference>
<evidence type="ECO:0000256" key="1">
    <source>
        <dbReference type="ARBA" id="ARBA00004323"/>
    </source>
</evidence>
<evidence type="ECO:0000256" key="2">
    <source>
        <dbReference type="ARBA" id="ARBA00004922"/>
    </source>
</evidence>
<keyword evidence="12" id="KW-1185">Reference proteome</keyword>
<dbReference type="Proteomes" id="UP000664169">
    <property type="component" value="Unassembled WGS sequence"/>
</dbReference>
<comment type="pathway">
    <text evidence="2">Protein modification; protein glycosylation.</text>
</comment>
<dbReference type="AlphaFoldDB" id="A0A8H3IYN4"/>
<protein>
    <recommendedName>
        <fullName evidence="13">Alpha-1,2-mannosyltransferase</fullName>
    </recommendedName>
</protein>
<dbReference type="SUPFAM" id="SSF53448">
    <property type="entry name" value="Nucleotide-diphospho-sugar transferases"/>
    <property type="match status" value="1"/>
</dbReference>
<organism evidence="11 12">
    <name type="scientific">Gomphillus americanus</name>
    <dbReference type="NCBI Taxonomy" id="1940652"/>
    <lineage>
        <taxon>Eukaryota</taxon>
        <taxon>Fungi</taxon>
        <taxon>Dikarya</taxon>
        <taxon>Ascomycota</taxon>
        <taxon>Pezizomycotina</taxon>
        <taxon>Lecanoromycetes</taxon>
        <taxon>OSLEUM clade</taxon>
        <taxon>Ostropomycetidae</taxon>
        <taxon>Ostropales</taxon>
        <taxon>Graphidaceae</taxon>
        <taxon>Gomphilloideae</taxon>
        <taxon>Gomphillus</taxon>
    </lineage>
</organism>
<dbReference type="PANTHER" id="PTHR31646:SF1">
    <property type="entry name" value="ALPHA-1,2-MANNOSYLTRANSFERASE MNN2"/>
    <property type="match status" value="1"/>
</dbReference>
<dbReference type="OrthoDB" id="430354at2759"/>
<reference evidence="11" key="1">
    <citation type="submission" date="2021-03" db="EMBL/GenBank/DDBJ databases">
        <authorList>
            <person name="Tagirdzhanova G."/>
        </authorList>
    </citation>
    <scope>NUCLEOTIDE SEQUENCE</scope>
</reference>
<dbReference type="PANTHER" id="PTHR31646">
    <property type="entry name" value="ALPHA-1,2-MANNOSYLTRANSFERASE MNN2"/>
    <property type="match status" value="1"/>
</dbReference>
<evidence type="ECO:0000256" key="6">
    <source>
        <dbReference type="ARBA" id="ARBA00022968"/>
    </source>
</evidence>
<comment type="subcellular location">
    <subcellularLocation>
        <location evidence="1">Golgi apparatus membrane</location>
        <topology evidence="1">Single-pass type II membrane protein</topology>
    </subcellularLocation>
</comment>
<accession>A0A8H3IYN4</accession>